<dbReference type="EMBL" id="BLXT01000290">
    <property type="protein sequence ID" value="GFN75689.1"/>
    <property type="molecule type" value="Genomic_DNA"/>
</dbReference>
<comment type="caution">
    <text evidence="1">The sequence shown here is derived from an EMBL/GenBank/DDBJ whole genome shotgun (WGS) entry which is preliminary data.</text>
</comment>
<organism evidence="1 2">
    <name type="scientific">Plakobranchus ocellatus</name>
    <dbReference type="NCBI Taxonomy" id="259542"/>
    <lineage>
        <taxon>Eukaryota</taxon>
        <taxon>Metazoa</taxon>
        <taxon>Spiralia</taxon>
        <taxon>Lophotrochozoa</taxon>
        <taxon>Mollusca</taxon>
        <taxon>Gastropoda</taxon>
        <taxon>Heterobranchia</taxon>
        <taxon>Euthyneura</taxon>
        <taxon>Panpulmonata</taxon>
        <taxon>Sacoglossa</taxon>
        <taxon>Placobranchoidea</taxon>
        <taxon>Plakobranchidae</taxon>
        <taxon>Plakobranchus</taxon>
    </lineage>
</organism>
<dbReference type="AlphaFoldDB" id="A0AAV3XYI0"/>
<reference evidence="1 2" key="1">
    <citation type="journal article" date="2021" name="Elife">
        <title>Chloroplast acquisition without the gene transfer in kleptoplastic sea slugs, Plakobranchus ocellatus.</title>
        <authorList>
            <person name="Maeda T."/>
            <person name="Takahashi S."/>
            <person name="Yoshida T."/>
            <person name="Shimamura S."/>
            <person name="Takaki Y."/>
            <person name="Nagai Y."/>
            <person name="Toyoda A."/>
            <person name="Suzuki Y."/>
            <person name="Arimoto A."/>
            <person name="Ishii H."/>
            <person name="Satoh N."/>
            <person name="Nishiyama T."/>
            <person name="Hasebe M."/>
            <person name="Maruyama T."/>
            <person name="Minagawa J."/>
            <person name="Obokata J."/>
            <person name="Shigenobu S."/>
        </authorList>
    </citation>
    <scope>NUCLEOTIDE SEQUENCE [LARGE SCALE GENOMIC DNA]</scope>
</reference>
<sequence>MISGLQTLHQGRTMVVEFKLVTEGPPTDLQNDSLFTVPQTSGTIMGLAFCCRRIWFSFWCIEMSFSGWFFGLRLYGVVRTRGAGGGVRADDLNASANLRQVRYCGVCCEVNRFYSHAHSAPHSASLRL</sequence>
<protein>
    <submittedName>
        <fullName evidence="1">Uncharacterized protein</fullName>
    </submittedName>
</protein>
<keyword evidence="2" id="KW-1185">Reference proteome</keyword>
<proteinExistence type="predicted"/>
<evidence type="ECO:0000313" key="2">
    <source>
        <dbReference type="Proteomes" id="UP000735302"/>
    </source>
</evidence>
<name>A0AAV3XYI0_9GAST</name>
<evidence type="ECO:0000313" key="1">
    <source>
        <dbReference type="EMBL" id="GFN75689.1"/>
    </source>
</evidence>
<accession>A0AAV3XYI0</accession>
<gene>
    <name evidence="1" type="ORF">PoB_000219500</name>
</gene>
<dbReference type="Proteomes" id="UP000735302">
    <property type="component" value="Unassembled WGS sequence"/>
</dbReference>